<dbReference type="PANTHER" id="PTHR37422:SF23">
    <property type="entry name" value="TEICHURONIC ACID BIOSYNTHESIS PROTEIN TUAE"/>
    <property type="match status" value="1"/>
</dbReference>
<dbReference type="Gene3D" id="1.25.40.10">
    <property type="entry name" value="Tetratricopeptide repeat domain"/>
    <property type="match status" value="1"/>
</dbReference>
<dbReference type="EMBL" id="WJIE01000003">
    <property type="protein sequence ID" value="MRG92536.1"/>
    <property type="molecule type" value="Genomic_DNA"/>
</dbReference>
<feature type="transmembrane region" description="Helical" evidence="5">
    <location>
        <begin position="407"/>
        <end position="424"/>
    </location>
</feature>
<evidence type="ECO:0000313" key="7">
    <source>
        <dbReference type="EMBL" id="MRG92536.1"/>
    </source>
</evidence>
<dbReference type="OrthoDB" id="5487651at2"/>
<keyword evidence="3 5" id="KW-1133">Transmembrane helix</keyword>
<dbReference type="InterPro" id="IPR007016">
    <property type="entry name" value="O-antigen_ligase-rel_domated"/>
</dbReference>
<sequence>MPPTSRSSPSRDRGSAGSVRPLVALVALTVAGSALALGGVHARVVALIAPLAFAAAALALRREQERKGSVSLALPAIVATALAAYTLLQAVPLPVALLERIAPSNADVWARALLPFGEAGPRFASLSLDPGATVVEALKWSSYAAIFTASAAVSARRGAATGVATVFLSALAVALVTVVHGLAGSTEVYGFYTPSAPLPPWHVGPLINPNTLAGYLNLGALAGMGLVLMHEPVAPRWLVAAGVAFLVAVDVTSASRGGVIALILGVLLLVLLLRIRAARRGGSGGGAEPSLRWLLGAALLGGALLASLGGTRDTWFELYDKNLDKLSMVLWALPVLREHPIFGIGRGAFESVFPAYRSSPGHVVFAYVENFPAQWLVEWGAPVALAALVLFAWSLAPSRLGALRSRLAASAFAGVVVVLLQNLADLSLEIPAVCYALAVVLGSLWGDRARSRPSRAFAAKAPGRLARLAPAVALVVGLVLAALSLALGHPEVSAERDLIRRKLEATNLADPASHDVLERELHAAMRRHPAEPYFPLIGGLAAYQGKRERALPWLQRTLERGHVNGRAHLLLAQVLASRGARRQALLELRIAASQDSSLVGPAGVFAARISRDFDELLGAAPEGKAGVPMLDELAVQARNLGRAELAARLDAEAITRNPGARGPRVRAAEVVLDALAKGTCDDRERCAREIEAHAAALEAAHPGDFVAERIRAQRLVLEGKSEEAEARLAARCVLVKERASCLRARVEIASRVPGVSRIDAASKDLLAATCLSASACAEAAGFLARIREGRGDTGSALTFFARAAREEPTEARWMALADAASRAGAHAQAADALERAAQKGGMTEVLRKRIAEERAKALGVH</sequence>
<evidence type="ECO:0000256" key="3">
    <source>
        <dbReference type="ARBA" id="ARBA00022989"/>
    </source>
</evidence>
<evidence type="ECO:0000256" key="4">
    <source>
        <dbReference type="ARBA" id="ARBA00023136"/>
    </source>
</evidence>
<dbReference type="GO" id="GO:0016020">
    <property type="term" value="C:membrane"/>
    <property type="evidence" value="ECO:0007669"/>
    <property type="project" value="UniProtKB-SubCell"/>
</dbReference>
<gene>
    <name evidence="7" type="ORF">GF068_11440</name>
</gene>
<dbReference type="Pfam" id="PF04932">
    <property type="entry name" value="Wzy_C"/>
    <property type="match status" value="1"/>
</dbReference>
<proteinExistence type="predicted"/>
<feature type="transmembrane region" description="Helical" evidence="5">
    <location>
        <begin position="237"/>
        <end position="254"/>
    </location>
</feature>
<keyword evidence="8" id="KW-1185">Reference proteome</keyword>
<feature type="transmembrane region" description="Helical" evidence="5">
    <location>
        <begin position="468"/>
        <end position="487"/>
    </location>
</feature>
<feature type="transmembrane region" description="Helical" evidence="5">
    <location>
        <begin position="21"/>
        <end position="38"/>
    </location>
</feature>
<keyword evidence="2 5" id="KW-0812">Transmembrane</keyword>
<dbReference type="InterPro" id="IPR051533">
    <property type="entry name" value="WaaL-like"/>
</dbReference>
<evidence type="ECO:0000259" key="6">
    <source>
        <dbReference type="Pfam" id="PF04932"/>
    </source>
</evidence>
<feature type="transmembrane region" description="Helical" evidence="5">
    <location>
        <begin position="375"/>
        <end position="395"/>
    </location>
</feature>
<comment type="subcellular location">
    <subcellularLocation>
        <location evidence="1">Membrane</location>
        <topology evidence="1">Multi-pass membrane protein</topology>
    </subcellularLocation>
</comment>
<dbReference type="AlphaFoldDB" id="A0A6N7PP12"/>
<organism evidence="7 8">
    <name type="scientific">Polyangium spumosum</name>
    <dbReference type="NCBI Taxonomy" id="889282"/>
    <lineage>
        <taxon>Bacteria</taxon>
        <taxon>Pseudomonadati</taxon>
        <taxon>Myxococcota</taxon>
        <taxon>Polyangia</taxon>
        <taxon>Polyangiales</taxon>
        <taxon>Polyangiaceae</taxon>
        <taxon>Polyangium</taxon>
    </lineage>
</organism>
<evidence type="ECO:0000313" key="8">
    <source>
        <dbReference type="Proteomes" id="UP000440224"/>
    </source>
</evidence>
<accession>A0A6N7PP12</accession>
<feature type="transmembrane region" description="Helical" evidence="5">
    <location>
        <begin position="72"/>
        <end position="91"/>
    </location>
</feature>
<dbReference type="Proteomes" id="UP000440224">
    <property type="component" value="Unassembled WGS sequence"/>
</dbReference>
<evidence type="ECO:0000256" key="2">
    <source>
        <dbReference type="ARBA" id="ARBA00022692"/>
    </source>
</evidence>
<feature type="transmembrane region" description="Helical" evidence="5">
    <location>
        <begin position="430"/>
        <end position="447"/>
    </location>
</feature>
<feature type="domain" description="O-antigen ligase-related" evidence="6">
    <location>
        <begin position="243"/>
        <end position="386"/>
    </location>
</feature>
<feature type="transmembrane region" description="Helical" evidence="5">
    <location>
        <begin position="44"/>
        <end position="60"/>
    </location>
</feature>
<dbReference type="GO" id="GO:0016874">
    <property type="term" value="F:ligase activity"/>
    <property type="evidence" value="ECO:0007669"/>
    <property type="project" value="UniProtKB-KW"/>
</dbReference>
<feature type="transmembrane region" description="Helical" evidence="5">
    <location>
        <begin position="167"/>
        <end position="192"/>
    </location>
</feature>
<comment type="caution">
    <text evidence="7">The sequence shown here is derived from an EMBL/GenBank/DDBJ whole genome shotgun (WGS) entry which is preliminary data.</text>
</comment>
<dbReference type="InterPro" id="IPR011990">
    <property type="entry name" value="TPR-like_helical_dom_sf"/>
</dbReference>
<name>A0A6N7PP12_9BACT</name>
<evidence type="ECO:0000256" key="1">
    <source>
        <dbReference type="ARBA" id="ARBA00004141"/>
    </source>
</evidence>
<feature type="transmembrane region" description="Helical" evidence="5">
    <location>
        <begin position="212"/>
        <end position="230"/>
    </location>
</feature>
<keyword evidence="7" id="KW-0436">Ligase</keyword>
<feature type="transmembrane region" description="Helical" evidence="5">
    <location>
        <begin position="137"/>
        <end position="155"/>
    </location>
</feature>
<evidence type="ECO:0000256" key="5">
    <source>
        <dbReference type="SAM" id="Phobius"/>
    </source>
</evidence>
<dbReference type="PANTHER" id="PTHR37422">
    <property type="entry name" value="TEICHURONIC ACID BIOSYNTHESIS PROTEIN TUAE"/>
    <property type="match status" value="1"/>
</dbReference>
<feature type="transmembrane region" description="Helical" evidence="5">
    <location>
        <begin position="290"/>
        <end position="309"/>
    </location>
</feature>
<feature type="transmembrane region" description="Helical" evidence="5">
    <location>
        <begin position="260"/>
        <end position="278"/>
    </location>
</feature>
<keyword evidence="4 5" id="KW-0472">Membrane</keyword>
<reference evidence="7 8" key="1">
    <citation type="submission" date="2019-10" db="EMBL/GenBank/DDBJ databases">
        <title>A soil myxobacterium in the family Polyangiaceae.</title>
        <authorList>
            <person name="Li Y."/>
            <person name="Wang J."/>
        </authorList>
    </citation>
    <scope>NUCLEOTIDE SEQUENCE [LARGE SCALE GENOMIC DNA]</scope>
    <source>
        <strain evidence="7 8">DSM 14734</strain>
    </source>
</reference>
<protein>
    <submittedName>
        <fullName evidence="7">Lipid A core--O-antigen ligase</fullName>
    </submittedName>
</protein>